<sequence>MELRVAHSTYWHHNRIQKVDVNNMRSSGSVVRMGVLQGSILASKDFSFKTVREALNLSSSPSNSIAIHSADMEEIEAATLNLKRDCAVVSENILSNFLIEHLCEGRRSMATTKDISAVRLVIENDKIVIHQQIRISFGIGVSQVRKMF</sequence>
<dbReference type="OrthoDB" id="10065625at2759"/>
<dbReference type="Proteomes" id="UP000299102">
    <property type="component" value="Unassembled WGS sequence"/>
</dbReference>
<organism evidence="1 2">
    <name type="scientific">Eumeta variegata</name>
    <name type="common">Bagworm moth</name>
    <name type="synonym">Eumeta japonica</name>
    <dbReference type="NCBI Taxonomy" id="151549"/>
    <lineage>
        <taxon>Eukaryota</taxon>
        <taxon>Metazoa</taxon>
        <taxon>Ecdysozoa</taxon>
        <taxon>Arthropoda</taxon>
        <taxon>Hexapoda</taxon>
        <taxon>Insecta</taxon>
        <taxon>Pterygota</taxon>
        <taxon>Neoptera</taxon>
        <taxon>Endopterygota</taxon>
        <taxon>Lepidoptera</taxon>
        <taxon>Glossata</taxon>
        <taxon>Ditrysia</taxon>
        <taxon>Tineoidea</taxon>
        <taxon>Psychidae</taxon>
        <taxon>Oiketicinae</taxon>
        <taxon>Eumeta</taxon>
    </lineage>
</organism>
<evidence type="ECO:0000313" key="1">
    <source>
        <dbReference type="EMBL" id="GBP43272.1"/>
    </source>
</evidence>
<dbReference type="AlphaFoldDB" id="A0A4C1VY55"/>
<accession>A0A4C1VY55</accession>
<gene>
    <name evidence="1" type="ORF">EVAR_31155_1</name>
</gene>
<protein>
    <submittedName>
        <fullName evidence="1">Uncharacterized protein</fullName>
    </submittedName>
</protein>
<dbReference type="EMBL" id="BGZK01000433">
    <property type="protein sequence ID" value="GBP43272.1"/>
    <property type="molecule type" value="Genomic_DNA"/>
</dbReference>
<evidence type="ECO:0000313" key="2">
    <source>
        <dbReference type="Proteomes" id="UP000299102"/>
    </source>
</evidence>
<comment type="caution">
    <text evidence="1">The sequence shown here is derived from an EMBL/GenBank/DDBJ whole genome shotgun (WGS) entry which is preliminary data.</text>
</comment>
<reference evidence="1 2" key="1">
    <citation type="journal article" date="2019" name="Commun. Biol.">
        <title>The bagworm genome reveals a unique fibroin gene that provides high tensile strength.</title>
        <authorList>
            <person name="Kono N."/>
            <person name="Nakamura H."/>
            <person name="Ohtoshi R."/>
            <person name="Tomita M."/>
            <person name="Numata K."/>
            <person name="Arakawa K."/>
        </authorList>
    </citation>
    <scope>NUCLEOTIDE SEQUENCE [LARGE SCALE GENOMIC DNA]</scope>
</reference>
<name>A0A4C1VY55_EUMVA</name>
<proteinExistence type="predicted"/>
<keyword evidence="2" id="KW-1185">Reference proteome</keyword>